<dbReference type="InterPro" id="IPR007607">
    <property type="entry name" value="BacA/B"/>
</dbReference>
<organism evidence="2 3">
    <name type="scientific">Turneriella parva (strain ATCC BAA-1111 / DSM 21527 / NCTC 11395 / H)</name>
    <name type="common">Leptospira parva</name>
    <dbReference type="NCBI Taxonomy" id="869212"/>
    <lineage>
        <taxon>Bacteria</taxon>
        <taxon>Pseudomonadati</taxon>
        <taxon>Spirochaetota</taxon>
        <taxon>Spirochaetia</taxon>
        <taxon>Leptospirales</taxon>
        <taxon>Leptospiraceae</taxon>
        <taxon>Turneriella</taxon>
    </lineage>
</organism>
<keyword evidence="3" id="KW-1185">Reference proteome</keyword>
<name>I4B1D6_TURPD</name>
<proteinExistence type="inferred from homology"/>
<gene>
    <name evidence="2" type="ordered locus">Turpa_0437</name>
</gene>
<dbReference type="PANTHER" id="PTHR35024:SF4">
    <property type="entry name" value="POLYMER-FORMING CYTOSKELETAL PROTEIN"/>
    <property type="match status" value="1"/>
</dbReference>
<dbReference type="KEGG" id="tpx:Turpa_0437"/>
<dbReference type="PANTHER" id="PTHR35024">
    <property type="entry name" value="HYPOTHETICAL CYTOSOLIC PROTEIN"/>
    <property type="match status" value="1"/>
</dbReference>
<evidence type="ECO:0000256" key="1">
    <source>
        <dbReference type="ARBA" id="ARBA00044755"/>
    </source>
</evidence>
<dbReference type="STRING" id="869212.Turpa_0437"/>
<protein>
    <recommendedName>
        <fullName evidence="4">Integral membrane protein CcmA involved in cell shape determination</fullName>
    </recommendedName>
</protein>
<dbReference type="Pfam" id="PF04519">
    <property type="entry name" value="Bactofilin"/>
    <property type="match status" value="1"/>
</dbReference>
<evidence type="ECO:0000313" key="2">
    <source>
        <dbReference type="EMBL" id="AFM11093.1"/>
    </source>
</evidence>
<dbReference type="EMBL" id="CP002959">
    <property type="protein sequence ID" value="AFM11093.1"/>
    <property type="molecule type" value="Genomic_DNA"/>
</dbReference>
<dbReference type="OrthoDB" id="9789407at2"/>
<dbReference type="RefSeq" id="WP_014801613.1">
    <property type="nucleotide sequence ID" value="NC_018020.1"/>
</dbReference>
<dbReference type="AlphaFoldDB" id="I4B1D6"/>
<dbReference type="PATRIC" id="fig|869212.3.peg.411"/>
<dbReference type="HOGENOM" id="CLU_072799_4_0_12"/>
<comment type="similarity">
    <text evidence="1">Belongs to the bactofilin family.</text>
</comment>
<sequence length="135" mass="14692">MAKYDQTNSVIGEGSIFEGRFYISGSLRVDGKFEGDIRTDEALVVGETGKVKTNISAREVVLAGTLIGDIDAKDEVRLTETGRMLGDITTPVLNISRGVVLKGTVNIHGGHKKDPRKIVEESYGLMRELDKKGIQ</sequence>
<reference evidence="2 3" key="1">
    <citation type="submission" date="2012-06" db="EMBL/GenBank/DDBJ databases">
        <title>The complete chromosome of genome of Turneriella parva DSM 21527.</title>
        <authorList>
            <consortium name="US DOE Joint Genome Institute (JGI-PGF)"/>
            <person name="Lucas S."/>
            <person name="Han J."/>
            <person name="Lapidus A."/>
            <person name="Bruce D."/>
            <person name="Goodwin L."/>
            <person name="Pitluck S."/>
            <person name="Peters L."/>
            <person name="Kyrpides N."/>
            <person name="Mavromatis K."/>
            <person name="Ivanova N."/>
            <person name="Mikhailova N."/>
            <person name="Chertkov O."/>
            <person name="Detter J.C."/>
            <person name="Tapia R."/>
            <person name="Han C."/>
            <person name="Land M."/>
            <person name="Hauser L."/>
            <person name="Markowitz V."/>
            <person name="Cheng J.-F."/>
            <person name="Hugenholtz P."/>
            <person name="Woyke T."/>
            <person name="Wu D."/>
            <person name="Gronow S."/>
            <person name="Wellnitz S."/>
            <person name="Brambilla E."/>
            <person name="Klenk H.-P."/>
            <person name="Eisen J.A."/>
        </authorList>
    </citation>
    <scope>NUCLEOTIDE SEQUENCE [LARGE SCALE GENOMIC DNA]</scope>
    <source>
        <strain evidence="3">ATCC BAA-1111 / DSM 21527 / NCTC 11395 / H</strain>
    </source>
</reference>
<dbReference type="Proteomes" id="UP000006048">
    <property type="component" value="Chromosome"/>
</dbReference>
<evidence type="ECO:0000313" key="3">
    <source>
        <dbReference type="Proteomes" id="UP000006048"/>
    </source>
</evidence>
<accession>I4B1D6</accession>
<evidence type="ECO:0008006" key="4">
    <source>
        <dbReference type="Google" id="ProtNLM"/>
    </source>
</evidence>